<evidence type="ECO:0000256" key="5">
    <source>
        <dbReference type="ARBA" id="ARBA00022842"/>
    </source>
</evidence>
<evidence type="ECO:0000259" key="9">
    <source>
        <dbReference type="Pfam" id="PF01769"/>
    </source>
</evidence>
<organism evidence="10">
    <name type="scientific">marine sediment metagenome</name>
    <dbReference type="NCBI Taxonomy" id="412755"/>
    <lineage>
        <taxon>unclassified sequences</taxon>
        <taxon>metagenomes</taxon>
        <taxon>ecological metagenomes</taxon>
    </lineage>
</organism>
<evidence type="ECO:0000256" key="4">
    <source>
        <dbReference type="ARBA" id="ARBA00022692"/>
    </source>
</evidence>
<keyword evidence="4 8" id="KW-0812">Transmembrane</keyword>
<evidence type="ECO:0000256" key="7">
    <source>
        <dbReference type="ARBA" id="ARBA00023136"/>
    </source>
</evidence>
<dbReference type="GO" id="GO:0008324">
    <property type="term" value="F:monoatomic cation transmembrane transporter activity"/>
    <property type="evidence" value="ECO:0007669"/>
    <property type="project" value="InterPro"/>
</dbReference>
<gene>
    <name evidence="10" type="ORF">LCGC14_2451280</name>
</gene>
<dbReference type="GO" id="GO:0016020">
    <property type="term" value="C:membrane"/>
    <property type="evidence" value="ECO:0007669"/>
    <property type="project" value="UniProtKB-SubCell"/>
</dbReference>
<evidence type="ECO:0000313" key="10">
    <source>
        <dbReference type="EMBL" id="KKL20858.1"/>
    </source>
</evidence>
<feature type="domain" description="SLC41A/MgtE integral membrane" evidence="9">
    <location>
        <begin position="66"/>
        <end position="189"/>
    </location>
</feature>
<dbReference type="Pfam" id="PF01769">
    <property type="entry name" value="MgtE"/>
    <property type="match status" value="1"/>
</dbReference>
<dbReference type="SUPFAM" id="SSF161093">
    <property type="entry name" value="MgtE membrane domain-like"/>
    <property type="match status" value="1"/>
</dbReference>
<evidence type="ECO:0000256" key="8">
    <source>
        <dbReference type="SAM" id="Phobius"/>
    </source>
</evidence>
<keyword evidence="5" id="KW-0460">Magnesium</keyword>
<name>A0A0F9E9Y5_9ZZZZ</name>
<keyword evidence="7 8" id="KW-0472">Membrane</keyword>
<feature type="transmembrane region" description="Helical" evidence="8">
    <location>
        <begin position="133"/>
        <end position="159"/>
    </location>
</feature>
<evidence type="ECO:0000256" key="1">
    <source>
        <dbReference type="ARBA" id="ARBA00004141"/>
    </source>
</evidence>
<dbReference type="InterPro" id="IPR006667">
    <property type="entry name" value="SLC41_membr_dom"/>
</dbReference>
<evidence type="ECO:0000256" key="3">
    <source>
        <dbReference type="ARBA" id="ARBA00022448"/>
    </source>
</evidence>
<dbReference type="AlphaFoldDB" id="A0A0F9E9Y5"/>
<keyword evidence="3" id="KW-0813">Transport</keyword>
<accession>A0A0F9E9Y5</accession>
<dbReference type="PANTHER" id="PTHR41394">
    <property type="entry name" value="MAGNESIUM TRANSPORTER MGTE"/>
    <property type="match status" value="1"/>
</dbReference>
<keyword evidence="6 8" id="KW-1133">Transmembrane helix</keyword>
<evidence type="ECO:0000256" key="2">
    <source>
        <dbReference type="ARBA" id="ARBA00009749"/>
    </source>
</evidence>
<proteinExistence type="inferred from homology"/>
<evidence type="ECO:0000256" key="6">
    <source>
        <dbReference type="ARBA" id="ARBA00022989"/>
    </source>
</evidence>
<dbReference type="InterPro" id="IPR036739">
    <property type="entry name" value="SLC41_membr_dom_sf"/>
</dbReference>
<dbReference type="Gene3D" id="1.10.357.20">
    <property type="entry name" value="SLC41 divalent cation transporters, integral membrane domain"/>
    <property type="match status" value="1"/>
</dbReference>
<reference evidence="10" key="1">
    <citation type="journal article" date="2015" name="Nature">
        <title>Complex archaea that bridge the gap between prokaryotes and eukaryotes.</title>
        <authorList>
            <person name="Spang A."/>
            <person name="Saw J.H."/>
            <person name="Jorgensen S.L."/>
            <person name="Zaremba-Niedzwiedzka K."/>
            <person name="Martijn J."/>
            <person name="Lind A.E."/>
            <person name="van Eijk R."/>
            <person name="Schleper C."/>
            <person name="Guy L."/>
            <person name="Ettema T.J."/>
        </authorList>
    </citation>
    <scope>NUCLEOTIDE SEQUENCE</scope>
</reference>
<feature type="transmembrane region" description="Helical" evidence="8">
    <location>
        <begin position="109"/>
        <end position="127"/>
    </location>
</feature>
<feature type="non-terminal residue" evidence="10">
    <location>
        <position position="1"/>
    </location>
</feature>
<dbReference type="EMBL" id="LAZR01037939">
    <property type="protein sequence ID" value="KKL20858.1"/>
    <property type="molecule type" value="Genomic_DNA"/>
</dbReference>
<sequence length="198" mass="20685">SEEATEDMYRMVGLLTDDSVYAPVMVSVRRRLPWLAINLVAAFMAAAMVAVFEDTIAKAAALAVFMPVVAGQGGNSGIQSITIVVRALALGEIQPEDARRVLAKEVSIGLVKGLVFGALIGAAAWAWQGAPAWGLVVGLALMLNMFVAGFLGATIPLGLRALKLDPAIASGIFLTAFTDVLGFLFLLGLGALLIEQLT</sequence>
<comment type="subcellular location">
    <subcellularLocation>
        <location evidence="1">Membrane</location>
        <topology evidence="1">Multi-pass membrane protein</topology>
    </subcellularLocation>
</comment>
<protein>
    <recommendedName>
        <fullName evidence="9">SLC41A/MgtE integral membrane domain-containing protein</fullName>
    </recommendedName>
</protein>
<comment type="similarity">
    <text evidence="2">Belongs to the SLC41A transporter family.</text>
</comment>
<comment type="caution">
    <text evidence="10">The sequence shown here is derived from an EMBL/GenBank/DDBJ whole genome shotgun (WGS) entry which is preliminary data.</text>
</comment>
<dbReference type="PANTHER" id="PTHR41394:SF5">
    <property type="entry name" value="SLC41A_MGTE INTEGRAL MEMBRANE DOMAIN-CONTAINING PROTEIN"/>
    <property type="match status" value="1"/>
</dbReference>
<feature type="transmembrane region" description="Helical" evidence="8">
    <location>
        <begin position="32"/>
        <end position="52"/>
    </location>
</feature>
<feature type="transmembrane region" description="Helical" evidence="8">
    <location>
        <begin position="171"/>
        <end position="194"/>
    </location>
</feature>